<organism evidence="1 2">
    <name type="scientific">Acetobacter garciniae</name>
    <dbReference type="NCBI Taxonomy" id="2817435"/>
    <lineage>
        <taxon>Bacteria</taxon>
        <taxon>Pseudomonadati</taxon>
        <taxon>Pseudomonadota</taxon>
        <taxon>Alphaproteobacteria</taxon>
        <taxon>Acetobacterales</taxon>
        <taxon>Acetobacteraceae</taxon>
        <taxon>Acetobacter</taxon>
    </lineage>
</organism>
<dbReference type="EMBL" id="JAFVMH010000004">
    <property type="protein sequence ID" value="MBO1325343.1"/>
    <property type="molecule type" value="Genomic_DNA"/>
</dbReference>
<accession>A0A939KMH8</accession>
<dbReference type="AlphaFoldDB" id="A0A939KMH8"/>
<evidence type="ECO:0000313" key="1">
    <source>
        <dbReference type="EMBL" id="MBO1325343.1"/>
    </source>
</evidence>
<proteinExistence type="predicted"/>
<name>A0A939KMH8_9PROT</name>
<dbReference type="Proteomes" id="UP000664073">
    <property type="component" value="Unassembled WGS sequence"/>
</dbReference>
<dbReference type="RefSeq" id="WP_207846017.1">
    <property type="nucleotide sequence ID" value="NZ_JAFVMH010000004.1"/>
</dbReference>
<sequence length="87" mass="10296">MSEDLERNIMGSWARDFPFHPFDTVAPDHLRMPKWAEQYVAPDSTICYQLDERANFQIVGWRFHTQAELDACLADHPELPLLTFWMK</sequence>
<protein>
    <submittedName>
        <fullName evidence="1">Uncharacterized protein</fullName>
    </submittedName>
</protein>
<keyword evidence="2" id="KW-1185">Reference proteome</keyword>
<gene>
    <name evidence="1" type="ORF">J2D77_09305</name>
</gene>
<reference evidence="1" key="1">
    <citation type="submission" date="2021-03" db="EMBL/GenBank/DDBJ databases">
        <title>The complete genome sequence of Acetobacter sp. TBRC 12339.</title>
        <authorList>
            <person name="Charoenyingcharoen P."/>
            <person name="Yukphan P."/>
        </authorList>
    </citation>
    <scope>NUCLEOTIDE SEQUENCE</scope>
    <source>
        <strain evidence="1">TBRC 12339</strain>
    </source>
</reference>
<evidence type="ECO:0000313" key="2">
    <source>
        <dbReference type="Proteomes" id="UP000664073"/>
    </source>
</evidence>
<comment type="caution">
    <text evidence="1">The sequence shown here is derived from an EMBL/GenBank/DDBJ whole genome shotgun (WGS) entry which is preliminary data.</text>
</comment>